<protein>
    <recommendedName>
        <fullName evidence="1">riboflavin kinase</fullName>
        <ecNumber evidence="1">2.7.1.26</ecNumber>
    </recommendedName>
</protein>
<keyword evidence="2" id="KW-0285">Flavoprotein</keyword>
<dbReference type="InterPro" id="IPR023468">
    <property type="entry name" value="Riboflavin_kinase"/>
</dbReference>
<evidence type="ECO:0000313" key="10">
    <source>
        <dbReference type="Proteomes" id="UP001519343"/>
    </source>
</evidence>
<evidence type="ECO:0000256" key="2">
    <source>
        <dbReference type="ARBA" id="ARBA00022630"/>
    </source>
</evidence>
<feature type="domain" description="Riboflavin kinase" evidence="8">
    <location>
        <begin position="7"/>
        <end position="126"/>
    </location>
</feature>
<dbReference type="Proteomes" id="UP001519343">
    <property type="component" value="Unassembled WGS sequence"/>
</dbReference>
<sequence length="127" mass="14392">MDKPICVLIGLVVRGKKIGRKLGFPTANLSILSPDPHLKHGVYGVRVNIDGVEYCGVLNVGVRPSFRDGLEVSYEVFIINFNNDIYNKKINVEVCFYIRPELSFPNSGELIDQIKKDVNFAKRYFDL</sequence>
<dbReference type="Gene3D" id="2.40.30.30">
    <property type="entry name" value="Riboflavin kinase-like"/>
    <property type="match status" value="1"/>
</dbReference>
<dbReference type="SUPFAM" id="SSF82114">
    <property type="entry name" value="Riboflavin kinase-like"/>
    <property type="match status" value="1"/>
</dbReference>
<proteinExistence type="predicted"/>
<evidence type="ECO:0000256" key="3">
    <source>
        <dbReference type="ARBA" id="ARBA00022643"/>
    </source>
</evidence>
<comment type="catalytic activity">
    <reaction evidence="7">
        <text>riboflavin + ATP = FMN + ADP + H(+)</text>
        <dbReference type="Rhea" id="RHEA:14357"/>
        <dbReference type="ChEBI" id="CHEBI:15378"/>
        <dbReference type="ChEBI" id="CHEBI:30616"/>
        <dbReference type="ChEBI" id="CHEBI:57986"/>
        <dbReference type="ChEBI" id="CHEBI:58210"/>
        <dbReference type="ChEBI" id="CHEBI:456216"/>
        <dbReference type="EC" id="2.7.1.26"/>
    </reaction>
</comment>
<keyword evidence="5" id="KW-0547">Nucleotide-binding</keyword>
<dbReference type="RefSeq" id="WP_209811300.1">
    <property type="nucleotide sequence ID" value="NZ_JAGGKT010000010.1"/>
</dbReference>
<dbReference type="PANTHER" id="PTHR22749:SF6">
    <property type="entry name" value="RIBOFLAVIN KINASE"/>
    <property type="match status" value="1"/>
</dbReference>
<reference evidence="9 10" key="1">
    <citation type="submission" date="2021-03" db="EMBL/GenBank/DDBJ databases">
        <title>Genomic Encyclopedia of Type Strains, Phase IV (KMG-IV): sequencing the most valuable type-strain genomes for metagenomic binning, comparative biology and taxonomic classification.</title>
        <authorList>
            <person name="Goeker M."/>
        </authorList>
    </citation>
    <scope>NUCLEOTIDE SEQUENCE [LARGE SCALE GENOMIC DNA]</scope>
    <source>
        <strain evidence="9 10">DSM 24738</strain>
    </source>
</reference>
<evidence type="ECO:0000256" key="5">
    <source>
        <dbReference type="ARBA" id="ARBA00022741"/>
    </source>
</evidence>
<name>A0ABS4GSL8_9BACL</name>
<keyword evidence="10" id="KW-1185">Reference proteome</keyword>
<evidence type="ECO:0000256" key="1">
    <source>
        <dbReference type="ARBA" id="ARBA00012105"/>
    </source>
</evidence>
<keyword evidence="6" id="KW-0067">ATP-binding</keyword>
<evidence type="ECO:0000256" key="4">
    <source>
        <dbReference type="ARBA" id="ARBA00022679"/>
    </source>
</evidence>
<dbReference type="GO" id="GO:0008531">
    <property type="term" value="F:riboflavin kinase activity"/>
    <property type="evidence" value="ECO:0007669"/>
    <property type="project" value="UniProtKB-EC"/>
</dbReference>
<dbReference type="InterPro" id="IPR015865">
    <property type="entry name" value="Riboflavin_kinase_bac/euk"/>
</dbReference>
<dbReference type="PANTHER" id="PTHR22749">
    <property type="entry name" value="RIBOFLAVIN KINASE/FMN ADENYLYLTRANSFERASE"/>
    <property type="match status" value="1"/>
</dbReference>
<dbReference type="GO" id="GO:0003919">
    <property type="term" value="F:FMN adenylyltransferase activity"/>
    <property type="evidence" value="ECO:0007669"/>
    <property type="project" value="UniProtKB-EC"/>
</dbReference>
<keyword evidence="9" id="KW-0548">Nucleotidyltransferase</keyword>
<comment type="caution">
    <text evidence="9">The sequence shown here is derived from an EMBL/GenBank/DDBJ whole genome shotgun (WGS) entry which is preliminary data.</text>
</comment>
<organism evidence="9 10">
    <name type="scientific">Ammoniphilus resinae</name>
    <dbReference type="NCBI Taxonomy" id="861532"/>
    <lineage>
        <taxon>Bacteria</taxon>
        <taxon>Bacillati</taxon>
        <taxon>Bacillota</taxon>
        <taxon>Bacilli</taxon>
        <taxon>Bacillales</taxon>
        <taxon>Paenibacillaceae</taxon>
        <taxon>Aneurinibacillus group</taxon>
        <taxon>Ammoniphilus</taxon>
    </lineage>
</organism>
<accession>A0ABS4GSL8</accession>
<keyword evidence="3" id="KW-0288">FMN</keyword>
<gene>
    <name evidence="9" type="ORF">J2Z37_003300</name>
</gene>
<evidence type="ECO:0000256" key="7">
    <source>
        <dbReference type="ARBA" id="ARBA00047880"/>
    </source>
</evidence>
<dbReference type="Pfam" id="PF01687">
    <property type="entry name" value="Flavokinase"/>
    <property type="match status" value="1"/>
</dbReference>
<evidence type="ECO:0000259" key="8">
    <source>
        <dbReference type="SMART" id="SM00904"/>
    </source>
</evidence>
<keyword evidence="4 9" id="KW-0808">Transferase</keyword>
<dbReference type="InterPro" id="IPR023465">
    <property type="entry name" value="Riboflavin_kinase_dom_sf"/>
</dbReference>
<dbReference type="EMBL" id="JAGGKT010000010">
    <property type="protein sequence ID" value="MBP1933287.1"/>
    <property type="molecule type" value="Genomic_DNA"/>
</dbReference>
<evidence type="ECO:0000256" key="6">
    <source>
        <dbReference type="ARBA" id="ARBA00022840"/>
    </source>
</evidence>
<evidence type="ECO:0000313" key="9">
    <source>
        <dbReference type="EMBL" id="MBP1933287.1"/>
    </source>
</evidence>
<dbReference type="EC" id="2.7.1.26" evidence="1"/>
<keyword evidence="9" id="KW-0418">Kinase</keyword>
<dbReference type="SMART" id="SM00904">
    <property type="entry name" value="Flavokinase"/>
    <property type="match status" value="1"/>
</dbReference>